<dbReference type="SUPFAM" id="SSF51905">
    <property type="entry name" value="FAD/NAD(P)-binding domain"/>
    <property type="match status" value="1"/>
</dbReference>
<keyword evidence="2" id="KW-0560">Oxidoreductase</keyword>
<evidence type="ECO:0000256" key="1">
    <source>
        <dbReference type="ARBA" id="ARBA00022630"/>
    </source>
</evidence>
<organism evidence="5 6">
    <name type="scientific">Humibacter ginsenosidimutans</name>
    <dbReference type="NCBI Taxonomy" id="2599293"/>
    <lineage>
        <taxon>Bacteria</taxon>
        <taxon>Bacillati</taxon>
        <taxon>Actinomycetota</taxon>
        <taxon>Actinomycetes</taxon>
        <taxon>Micrococcales</taxon>
        <taxon>Microbacteriaceae</taxon>
        <taxon>Humibacter</taxon>
    </lineage>
</organism>
<gene>
    <name evidence="5" type="ORF">FPZ11_16290</name>
</gene>
<feature type="domain" description="FAD/NAD(P)-binding" evidence="4">
    <location>
        <begin position="10"/>
        <end position="291"/>
    </location>
</feature>
<dbReference type="KEGG" id="huw:FPZ11_16290"/>
<keyword evidence="1" id="KW-0285">Flavoprotein</keyword>
<dbReference type="OrthoDB" id="9786503at2"/>
<proteinExistence type="predicted"/>
<dbReference type="AlphaFoldDB" id="A0A5B8M7X3"/>
<protein>
    <submittedName>
        <fullName evidence="5">NAD(P)/FAD-dependent oxidoreductase</fullName>
    </submittedName>
</protein>
<evidence type="ECO:0000313" key="5">
    <source>
        <dbReference type="EMBL" id="QDZ16114.1"/>
    </source>
</evidence>
<dbReference type="Pfam" id="PF07992">
    <property type="entry name" value="Pyr_redox_2"/>
    <property type="match status" value="1"/>
</dbReference>
<dbReference type="PRINTS" id="PR00469">
    <property type="entry name" value="PNDRDTASEII"/>
</dbReference>
<name>A0A5B8M7X3_9MICO</name>
<accession>A0A5B8M7X3</accession>
<dbReference type="InterPro" id="IPR036188">
    <property type="entry name" value="FAD/NAD-bd_sf"/>
</dbReference>
<evidence type="ECO:0000259" key="4">
    <source>
        <dbReference type="Pfam" id="PF07992"/>
    </source>
</evidence>
<comment type="catalytic activity">
    <reaction evidence="3">
        <text>[thioredoxin]-dithiol + NADP(+) = [thioredoxin]-disulfide + NADPH + H(+)</text>
        <dbReference type="Rhea" id="RHEA:20345"/>
        <dbReference type="Rhea" id="RHEA-COMP:10698"/>
        <dbReference type="Rhea" id="RHEA-COMP:10700"/>
        <dbReference type="ChEBI" id="CHEBI:15378"/>
        <dbReference type="ChEBI" id="CHEBI:29950"/>
        <dbReference type="ChEBI" id="CHEBI:50058"/>
        <dbReference type="ChEBI" id="CHEBI:57783"/>
        <dbReference type="ChEBI" id="CHEBI:58349"/>
        <dbReference type="EC" id="1.8.1.9"/>
    </reaction>
</comment>
<keyword evidence="6" id="KW-1185">Reference proteome</keyword>
<evidence type="ECO:0000256" key="3">
    <source>
        <dbReference type="ARBA" id="ARBA00048132"/>
    </source>
</evidence>
<dbReference type="PANTHER" id="PTHR48105">
    <property type="entry name" value="THIOREDOXIN REDUCTASE 1-RELATED-RELATED"/>
    <property type="match status" value="1"/>
</dbReference>
<evidence type="ECO:0000256" key="2">
    <source>
        <dbReference type="ARBA" id="ARBA00023002"/>
    </source>
</evidence>
<dbReference type="RefSeq" id="WP_146322118.1">
    <property type="nucleotide sequence ID" value="NZ_CP042305.1"/>
</dbReference>
<dbReference type="InterPro" id="IPR050097">
    <property type="entry name" value="Ferredoxin-NADP_redctase_2"/>
</dbReference>
<reference evidence="5 6" key="1">
    <citation type="submission" date="2019-07" db="EMBL/GenBank/DDBJ databases">
        <title>Full genome sequence of Humibacter sp. WJ7-1.</title>
        <authorList>
            <person name="Im W.-T."/>
        </authorList>
    </citation>
    <scope>NUCLEOTIDE SEQUENCE [LARGE SCALE GENOMIC DNA]</scope>
    <source>
        <strain evidence="5 6">WJ7-1</strain>
    </source>
</reference>
<dbReference type="InterPro" id="IPR023753">
    <property type="entry name" value="FAD/NAD-binding_dom"/>
</dbReference>
<dbReference type="Proteomes" id="UP000320216">
    <property type="component" value="Chromosome"/>
</dbReference>
<dbReference type="GO" id="GO:0004791">
    <property type="term" value="F:thioredoxin-disulfide reductase (NADPH) activity"/>
    <property type="evidence" value="ECO:0007669"/>
    <property type="project" value="UniProtKB-EC"/>
</dbReference>
<evidence type="ECO:0000313" key="6">
    <source>
        <dbReference type="Proteomes" id="UP000320216"/>
    </source>
</evidence>
<dbReference type="EMBL" id="CP042305">
    <property type="protein sequence ID" value="QDZ16114.1"/>
    <property type="molecule type" value="Genomic_DNA"/>
</dbReference>
<sequence length="315" mass="32764">MTEPTFAKQYDVVIIGGGAAGLSAATTLGRSLRSVLVVDDGAPRNAPADGVHNLLGSDGMPPRELVRAGRAEAEQYGVRFVSGRVAAVTPGFRIELVDGFRTRARRVVVATGVTDVLPDVPGLAEQWGRGVVHCPYCHGWEVRGKRIGVLLTSPMQLHQVHLFRQLSEHVTVFAGDPAMIDEEARALLRARGIRIRPEAIASVESANGVVTGVRTSSGEDVELDAIVVASVVEARIGFLDGVGLAAADLVVDGLRIGSQLPASTMGATSVPGLWAAGNVTQPMATVVASAAAGQMVGAQVNAELAMEDARAAAQQ</sequence>
<dbReference type="PRINTS" id="PR00368">
    <property type="entry name" value="FADPNR"/>
</dbReference>
<dbReference type="Gene3D" id="3.50.50.60">
    <property type="entry name" value="FAD/NAD(P)-binding domain"/>
    <property type="match status" value="2"/>
</dbReference>